<sequence length="271" mass="29844">MCSVKLVANEPNVKVKLNMYGVGTPDSNIGIPFLDHMLDIAITMCNSLCIDKRFDVESAMPNIDLKIVSCREEQSYVMDGSGKYYNCVTCKRVSSVVNQEGEVMDCKGMHMVLGERLEFIKMAWNNRSGAEMNSRSSVSIWNAFHQQMQFKTLESLLPESNIVVPLSSFLGVPLFGLSEVSKATHNFSVDNKLGEGGFSPTYKMVIVRASPGDVGGGTVMMVQMVATLCALQTQLSEYPSLCRVSNPHELIHPSEVAEAKGTIRVCKCFFS</sequence>
<reference evidence="1" key="2">
    <citation type="submission" date="2022-01" db="EMBL/GenBank/DDBJ databases">
        <authorList>
            <person name="Yamashiro T."/>
            <person name="Shiraishi A."/>
            <person name="Satake H."/>
            <person name="Nakayama K."/>
        </authorList>
    </citation>
    <scope>NUCLEOTIDE SEQUENCE</scope>
</reference>
<name>A0ABQ5G9H4_9ASTR</name>
<organism evidence="1 2">
    <name type="scientific">Tanacetum coccineum</name>
    <dbReference type="NCBI Taxonomy" id="301880"/>
    <lineage>
        <taxon>Eukaryota</taxon>
        <taxon>Viridiplantae</taxon>
        <taxon>Streptophyta</taxon>
        <taxon>Embryophyta</taxon>
        <taxon>Tracheophyta</taxon>
        <taxon>Spermatophyta</taxon>
        <taxon>Magnoliopsida</taxon>
        <taxon>eudicotyledons</taxon>
        <taxon>Gunneridae</taxon>
        <taxon>Pentapetalae</taxon>
        <taxon>asterids</taxon>
        <taxon>campanulids</taxon>
        <taxon>Asterales</taxon>
        <taxon>Asteraceae</taxon>
        <taxon>Asteroideae</taxon>
        <taxon>Anthemideae</taxon>
        <taxon>Anthemidinae</taxon>
        <taxon>Tanacetum</taxon>
    </lineage>
</organism>
<accession>A0ABQ5G9H4</accession>
<evidence type="ECO:0000313" key="2">
    <source>
        <dbReference type="Proteomes" id="UP001151760"/>
    </source>
</evidence>
<comment type="caution">
    <text evidence="1">The sequence shown here is derived from an EMBL/GenBank/DDBJ whole genome shotgun (WGS) entry which is preliminary data.</text>
</comment>
<evidence type="ECO:0000313" key="1">
    <source>
        <dbReference type="EMBL" id="GJT71805.1"/>
    </source>
</evidence>
<dbReference type="Proteomes" id="UP001151760">
    <property type="component" value="Unassembled WGS sequence"/>
</dbReference>
<reference evidence="1" key="1">
    <citation type="journal article" date="2022" name="Int. J. Mol. Sci.">
        <title>Draft Genome of Tanacetum Coccineum: Genomic Comparison of Closely Related Tanacetum-Family Plants.</title>
        <authorList>
            <person name="Yamashiro T."/>
            <person name="Shiraishi A."/>
            <person name="Nakayama K."/>
            <person name="Satake H."/>
        </authorList>
    </citation>
    <scope>NUCLEOTIDE SEQUENCE</scope>
</reference>
<dbReference type="Gene3D" id="3.30.200.20">
    <property type="entry name" value="Phosphorylase Kinase, domain 1"/>
    <property type="match status" value="1"/>
</dbReference>
<dbReference type="EMBL" id="BQNB010018199">
    <property type="protein sequence ID" value="GJT71805.1"/>
    <property type="molecule type" value="Genomic_DNA"/>
</dbReference>
<gene>
    <name evidence="1" type="ORF">Tco_1031091</name>
</gene>
<protein>
    <submittedName>
        <fullName evidence="1">Uncharacterized protein</fullName>
    </submittedName>
</protein>
<proteinExistence type="predicted"/>
<keyword evidence="2" id="KW-1185">Reference proteome</keyword>